<accession>A0A2M7W4X3</accession>
<evidence type="ECO:0000313" key="4">
    <source>
        <dbReference type="Proteomes" id="UP000230137"/>
    </source>
</evidence>
<reference evidence="4" key="1">
    <citation type="submission" date="2017-09" db="EMBL/GenBank/DDBJ databases">
        <title>Depth-based differentiation of microbial function through sediment-hosted aquifers and enrichment of novel symbionts in the deep terrestrial subsurface.</title>
        <authorList>
            <person name="Probst A.J."/>
            <person name="Ladd B."/>
            <person name="Jarett J.K."/>
            <person name="Geller-Mcgrath D.E."/>
            <person name="Sieber C.M.K."/>
            <person name="Emerson J.B."/>
            <person name="Anantharaman K."/>
            <person name="Thomas B.C."/>
            <person name="Malmstrom R."/>
            <person name="Stieglmeier M."/>
            <person name="Klingl A."/>
            <person name="Woyke T."/>
            <person name="Ryan C.M."/>
            <person name="Banfield J.F."/>
        </authorList>
    </citation>
    <scope>NUCLEOTIDE SEQUENCE [LARGE SCALE GENOMIC DNA]</scope>
</reference>
<keyword evidence="1" id="KW-0520">NAD</keyword>
<sequence>MKILVTGIAGFIGSHTADALLKRGDQVVGIDNFNDYYDPKIKEDRIKRLQKSYQFSLYRTDISDYTAVEKIVRKEKPDKICHLAAQAGVRYSLENPFVYLKSNIDGTLVMLETARHNNIKDFIYASSSSVYGGNKKLPFSEEDRVDAPISLYATTKKANELMAHTYHKLFGLNTTGLRFFTVYGPYGRPDMALFIFTKNILENRPIEIFNRGKMKRDFTYVDDIVSGIIASLDKSYPHEIFNLGNSNTVDLMYFIERIEKE</sequence>
<proteinExistence type="predicted"/>
<evidence type="ECO:0000313" key="3">
    <source>
        <dbReference type="EMBL" id="PJA20960.1"/>
    </source>
</evidence>
<dbReference type="Proteomes" id="UP000230137">
    <property type="component" value="Unassembled WGS sequence"/>
</dbReference>
<feature type="domain" description="NAD-dependent epimerase/dehydratase" evidence="2">
    <location>
        <begin position="3"/>
        <end position="244"/>
    </location>
</feature>
<feature type="non-terminal residue" evidence="3">
    <location>
        <position position="261"/>
    </location>
</feature>
<organism evidence="3 4">
    <name type="scientific">Candidatus Berkelbacteria bacterium CG_4_10_14_0_2_um_filter_35_9_33_12</name>
    <dbReference type="NCBI Taxonomy" id="1974499"/>
    <lineage>
        <taxon>Bacteria</taxon>
        <taxon>Candidatus Berkelbacteria</taxon>
    </lineage>
</organism>
<evidence type="ECO:0000259" key="2">
    <source>
        <dbReference type="Pfam" id="PF01370"/>
    </source>
</evidence>
<dbReference type="InterPro" id="IPR001509">
    <property type="entry name" value="Epimerase_deHydtase"/>
</dbReference>
<dbReference type="Gene3D" id="3.90.25.10">
    <property type="entry name" value="UDP-galactose 4-epimerase, domain 1"/>
    <property type="match status" value="1"/>
</dbReference>
<dbReference type="InterPro" id="IPR036291">
    <property type="entry name" value="NAD(P)-bd_dom_sf"/>
</dbReference>
<gene>
    <name evidence="3" type="ORF">COX60_00180</name>
</gene>
<comment type="caution">
    <text evidence="3">The sequence shown here is derived from an EMBL/GenBank/DDBJ whole genome shotgun (WGS) entry which is preliminary data.</text>
</comment>
<dbReference type="PANTHER" id="PTHR43574">
    <property type="entry name" value="EPIMERASE-RELATED"/>
    <property type="match status" value="1"/>
</dbReference>
<dbReference type="Pfam" id="PF01370">
    <property type="entry name" value="Epimerase"/>
    <property type="match status" value="1"/>
</dbReference>
<dbReference type="EMBL" id="PFQF01000004">
    <property type="protein sequence ID" value="PJA20960.1"/>
    <property type="molecule type" value="Genomic_DNA"/>
</dbReference>
<evidence type="ECO:0000256" key="1">
    <source>
        <dbReference type="ARBA" id="ARBA00023027"/>
    </source>
</evidence>
<dbReference type="SUPFAM" id="SSF51735">
    <property type="entry name" value="NAD(P)-binding Rossmann-fold domains"/>
    <property type="match status" value="1"/>
</dbReference>
<dbReference type="Gene3D" id="3.40.50.720">
    <property type="entry name" value="NAD(P)-binding Rossmann-like Domain"/>
    <property type="match status" value="1"/>
</dbReference>
<dbReference type="PRINTS" id="PR01713">
    <property type="entry name" value="NUCEPIMERASE"/>
</dbReference>
<dbReference type="AlphaFoldDB" id="A0A2M7W4X3"/>
<name>A0A2M7W4X3_9BACT</name>
<protein>
    <submittedName>
        <fullName evidence="3">Protein CapI</fullName>
    </submittedName>
</protein>